<name>A0ABD6AXH5_9EURY</name>
<feature type="compositionally biased region" description="Basic and acidic residues" evidence="1">
    <location>
        <begin position="50"/>
        <end position="60"/>
    </location>
</feature>
<organism evidence="2 3">
    <name type="scientific">Halomarina rubra</name>
    <dbReference type="NCBI Taxonomy" id="2071873"/>
    <lineage>
        <taxon>Archaea</taxon>
        <taxon>Methanobacteriati</taxon>
        <taxon>Methanobacteriota</taxon>
        <taxon>Stenosarchaea group</taxon>
        <taxon>Halobacteria</taxon>
        <taxon>Halobacteriales</taxon>
        <taxon>Natronomonadaceae</taxon>
        <taxon>Halomarina</taxon>
    </lineage>
</organism>
<evidence type="ECO:0000256" key="1">
    <source>
        <dbReference type="SAM" id="MobiDB-lite"/>
    </source>
</evidence>
<feature type="compositionally biased region" description="Pro residues" evidence="1">
    <location>
        <begin position="7"/>
        <end position="16"/>
    </location>
</feature>
<dbReference type="AlphaFoldDB" id="A0ABD6AXH5"/>
<dbReference type="Proteomes" id="UP001597187">
    <property type="component" value="Unassembled WGS sequence"/>
</dbReference>
<accession>A0ABD6AXH5</accession>
<sequence>MGRPPCSSTPPDPPDLPSYVVDPLDRQSPDRLDEIAEYAASLATWKRRREHTDASDRRAAEAVGEEELGVLSERGTSTDPADYEDVPSNGAYVTVKTTKRSDGKRYRYYYWQWREGETWNNEYIGPVEDSSSDEG</sequence>
<reference evidence="2 3" key="1">
    <citation type="journal article" date="2019" name="Int. J. Syst. Evol. Microbiol.">
        <title>The Global Catalogue of Microorganisms (GCM) 10K type strain sequencing project: providing services to taxonomists for standard genome sequencing and annotation.</title>
        <authorList>
            <consortium name="The Broad Institute Genomics Platform"/>
            <consortium name="The Broad Institute Genome Sequencing Center for Infectious Disease"/>
            <person name="Wu L."/>
            <person name="Ma J."/>
        </authorList>
    </citation>
    <scope>NUCLEOTIDE SEQUENCE [LARGE SCALE GENOMIC DNA]</scope>
    <source>
        <strain evidence="2 3">CGMCC 1.12563</strain>
    </source>
</reference>
<gene>
    <name evidence="2" type="ORF">ACFSBT_13055</name>
</gene>
<dbReference type="RefSeq" id="WP_250874177.1">
    <property type="nucleotide sequence ID" value="NZ_JALXFV010000007.1"/>
</dbReference>
<feature type="region of interest" description="Disordered" evidence="1">
    <location>
        <begin position="1"/>
        <end position="27"/>
    </location>
</feature>
<evidence type="ECO:0000313" key="2">
    <source>
        <dbReference type="EMBL" id="MFD1514205.1"/>
    </source>
</evidence>
<evidence type="ECO:0008006" key="4">
    <source>
        <dbReference type="Google" id="ProtNLM"/>
    </source>
</evidence>
<proteinExistence type="predicted"/>
<comment type="caution">
    <text evidence="2">The sequence shown here is derived from an EMBL/GenBank/DDBJ whole genome shotgun (WGS) entry which is preliminary data.</text>
</comment>
<protein>
    <recommendedName>
        <fullName evidence="4">Chromo domain-containing protein</fullName>
    </recommendedName>
</protein>
<dbReference type="EMBL" id="JBHUDC010000007">
    <property type="protein sequence ID" value="MFD1514205.1"/>
    <property type="molecule type" value="Genomic_DNA"/>
</dbReference>
<keyword evidence="3" id="KW-1185">Reference proteome</keyword>
<evidence type="ECO:0000313" key="3">
    <source>
        <dbReference type="Proteomes" id="UP001597187"/>
    </source>
</evidence>
<feature type="region of interest" description="Disordered" evidence="1">
    <location>
        <begin position="47"/>
        <end position="88"/>
    </location>
</feature>